<gene>
    <name evidence="1" type="ORF">AVEN_194872_1</name>
</gene>
<sequence length="127" mass="14012">MINIEIVQWTINDEDIRRVTAFFRKDISEAVLESIHYSSTDIAINRIDNSCNGSDCPSPSFQATPTGCVWLATSPIYGGSAVKLGFEPGALLLQSRGLTTRPPRPQLTNETHTYKTTRSRSGVARLI</sequence>
<dbReference type="EMBL" id="BGPR01000049">
    <property type="protein sequence ID" value="GBL86629.1"/>
    <property type="molecule type" value="Genomic_DNA"/>
</dbReference>
<protein>
    <submittedName>
        <fullName evidence="1">Uncharacterized protein</fullName>
    </submittedName>
</protein>
<evidence type="ECO:0000313" key="2">
    <source>
        <dbReference type="Proteomes" id="UP000499080"/>
    </source>
</evidence>
<accession>A0A4Y2B582</accession>
<organism evidence="1 2">
    <name type="scientific">Araneus ventricosus</name>
    <name type="common">Orbweaver spider</name>
    <name type="synonym">Epeira ventricosa</name>
    <dbReference type="NCBI Taxonomy" id="182803"/>
    <lineage>
        <taxon>Eukaryota</taxon>
        <taxon>Metazoa</taxon>
        <taxon>Ecdysozoa</taxon>
        <taxon>Arthropoda</taxon>
        <taxon>Chelicerata</taxon>
        <taxon>Arachnida</taxon>
        <taxon>Araneae</taxon>
        <taxon>Araneomorphae</taxon>
        <taxon>Entelegynae</taxon>
        <taxon>Araneoidea</taxon>
        <taxon>Araneidae</taxon>
        <taxon>Araneus</taxon>
    </lineage>
</organism>
<reference evidence="1 2" key="1">
    <citation type="journal article" date="2019" name="Sci. Rep.">
        <title>Orb-weaving spider Araneus ventricosus genome elucidates the spidroin gene catalogue.</title>
        <authorList>
            <person name="Kono N."/>
            <person name="Nakamura H."/>
            <person name="Ohtoshi R."/>
            <person name="Moran D.A.P."/>
            <person name="Shinohara A."/>
            <person name="Yoshida Y."/>
            <person name="Fujiwara M."/>
            <person name="Mori M."/>
            <person name="Tomita M."/>
            <person name="Arakawa K."/>
        </authorList>
    </citation>
    <scope>NUCLEOTIDE SEQUENCE [LARGE SCALE GENOMIC DNA]</scope>
</reference>
<dbReference type="AlphaFoldDB" id="A0A4Y2B582"/>
<dbReference type="Proteomes" id="UP000499080">
    <property type="component" value="Unassembled WGS sequence"/>
</dbReference>
<name>A0A4Y2B582_ARAVE</name>
<comment type="caution">
    <text evidence="1">The sequence shown here is derived from an EMBL/GenBank/DDBJ whole genome shotgun (WGS) entry which is preliminary data.</text>
</comment>
<keyword evidence="2" id="KW-1185">Reference proteome</keyword>
<evidence type="ECO:0000313" key="1">
    <source>
        <dbReference type="EMBL" id="GBL86629.1"/>
    </source>
</evidence>
<proteinExistence type="predicted"/>